<protein>
    <submittedName>
        <fullName evidence="1">Uncharacterized protein</fullName>
    </submittedName>
</protein>
<name>A0A4C1SY02_EUMVA</name>
<comment type="caution">
    <text evidence="1">The sequence shown here is derived from an EMBL/GenBank/DDBJ whole genome shotgun (WGS) entry which is preliminary data.</text>
</comment>
<evidence type="ECO:0000313" key="1">
    <source>
        <dbReference type="EMBL" id="GBP07133.1"/>
    </source>
</evidence>
<gene>
    <name evidence="1" type="ORF">EVAR_92046_1</name>
</gene>
<reference evidence="1 2" key="1">
    <citation type="journal article" date="2019" name="Commun. Biol.">
        <title>The bagworm genome reveals a unique fibroin gene that provides high tensile strength.</title>
        <authorList>
            <person name="Kono N."/>
            <person name="Nakamura H."/>
            <person name="Ohtoshi R."/>
            <person name="Tomita M."/>
            <person name="Numata K."/>
            <person name="Arakawa K."/>
        </authorList>
    </citation>
    <scope>NUCLEOTIDE SEQUENCE [LARGE SCALE GENOMIC DNA]</scope>
</reference>
<organism evidence="1 2">
    <name type="scientific">Eumeta variegata</name>
    <name type="common">Bagworm moth</name>
    <name type="synonym">Eumeta japonica</name>
    <dbReference type="NCBI Taxonomy" id="151549"/>
    <lineage>
        <taxon>Eukaryota</taxon>
        <taxon>Metazoa</taxon>
        <taxon>Ecdysozoa</taxon>
        <taxon>Arthropoda</taxon>
        <taxon>Hexapoda</taxon>
        <taxon>Insecta</taxon>
        <taxon>Pterygota</taxon>
        <taxon>Neoptera</taxon>
        <taxon>Endopterygota</taxon>
        <taxon>Lepidoptera</taxon>
        <taxon>Glossata</taxon>
        <taxon>Ditrysia</taxon>
        <taxon>Tineoidea</taxon>
        <taxon>Psychidae</taxon>
        <taxon>Oiketicinae</taxon>
        <taxon>Eumeta</taxon>
    </lineage>
</organism>
<proteinExistence type="predicted"/>
<dbReference type="EMBL" id="BGZK01000025">
    <property type="protein sequence ID" value="GBP07133.1"/>
    <property type="molecule type" value="Genomic_DNA"/>
</dbReference>
<sequence length="140" mass="15983">MWEISAVNYNSFRSECLKEATECDIIIEGEKVEQAKDFEYLGSLFTNDGKHKIYRRVNKRNKVNGVLLAVINSKSVSLQARLVIHSEILILTSTYGSDAGYGRRKIKEGSMQYRCDRCVIREECLGKIDIETVMLERGVV</sequence>
<dbReference type="OrthoDB" id="425681at2759"/>
<accession>A0A4C1SY02</accession>
<evidence type="ECO:0000313" key="2">
    <source>
        <dbReference type="Proteomes" id="UP000299102"/>
    </source>
</evidence>
<keyword evidence="2" id="KW-1185">Reference proteome</keyword>
<dbReference type="AlphaFoldDB" id="A0A4C1SY02"/>
<dbReference type="Proteomes" id="UP000299102">
    <property type="component" value="Unassembled WGS sequence"/>
</dbReference>